<evidence type="ECO:0000256" key="1">
    <source>
        <dbReference type="ARBA" id="ARBA00022574"/>
    </source>
</evidence>
<dbReference type="PANTHER" id="PTHR19853">
    <property type="entry name" value="WD REPEAT CONTAINING PROTEIN 3 WDR3"/>
    <property type="match status" value="1"/>
</dbReference>
<dbReference type="GO" id="GO:0034388">
    <property type="term" value="C:Pwp2p-containing subcomplex of 90S preribosome"/>
    <property type="evidence" value="ECO:0007669"/>
    <property type="project" value="TreeGrafter"/>
</dbReference>
<reference evidence="7" key="1">
    <citation type="thesis" date="2020" institute="ProQuest LLC" country="789 East Eisenhower Parkway, Ann Arbor, MI, USA">
        <title>Comparative Genomics and Chromosome Evolution.</title>
        <authorList>
            <person name="Mudd A.B."/>
        </authorList>
    </citation>
    <scope>NUCLEOTIDE SEQUENCE</scope>
    <source>
        <strain evidence="7">Female2</strain>
        <tissue evidence="7">Blood</tissue>
    </source>
</reference>
<feature type="domain" description="Small-subunit processome Utp12" evidence="6">
    <location>
        <begin position="209"/>
        <end position="311"/>
    </location>
</feature>
<dbReference type="PROSITE" id="PS50294">
    <property type="entry name" value="WD_REPEATS_REGION"/>
    <property type="match status" value="3"/>
</dbReference>
<evidence type="ECO:0000256" key="3">
    <source>
        <dbReference type="ARBA" id="ARBA00038229"/>
    </source>
</evidence>
<evidence type="ECO:0000256" key="4">
    <source>
        <dbReference type="PROSITE-ProRule" id="PRU00221"/>
    </source>
</evidence>
<dbReference type="InterPro" id="IPR051570">
    <property type="entry name" value="TBC1_cilium_biogenesis"/>
</dbReference>
<feature type="repeat" description="WD" evidence="4">
    <location>
        <begin position="1"/>
        <end position="32"/>
    </location>
</feature>
<dbReference type="GO" id="GO:0030490">
    <property type="term" value="P:maturation of SSU-rRNA"/>
    <property type="evidence" value="ECO:0007669"/>
    <property type="project" value="TreeGrafter"/>
</dbReference>
<dbReference type="GO" id="GO:0030515">
    <property type="term" value="F:snoRNA binding"/>
    <property type="evidence" value="ECO:0007669"/>
    <property type="project" value="TreeGrafter"/>
</dbReference>
<comment type="caution">
    <text evidence="7">The sequence shown here is derived from an EMBL/GenBank/DDBJ whole genome shotgun (WGS) entry which is preliminary data.</text>
</comment>
<organism evidence="7 8">
    <name type="scientific">Hymenochirus boettgeri</name>
    <name type="common">Congo dwarf clawed frog</name>
    <dbReference type="NCBI Taxonomy" id="247094"/>
    <lineage>
        <taxon>Eukaryota</taxon>
        <taxon>Metazoa</taxon>
        <taxon>Chordata</taxon>
        <taxon>Craniata</taxon>
        <taxon>Vertebrata</taxon>
        <taxon>Euteleostomi</taxon>
        <taxon>Amphibia</taxon>
        <taxon>Batrachia</taxon>
        <taxon>Anura</taxon>
        <taxon>Pipoidea</taxon>
        <taxon>Pipidae</taxon>
        <taxon>Pipinae</taxon>
        <taxon>Hymenochirus</taxon>
    </lineage>
</organism>
<keyword evidence="1 4" id="KW-0853">WD repeat</keyword>
<dbReference type="GO" id="GO:0032040">
    <property type="term" value="C:small-subunit processome"/>
    <property type="evidence" value="ECO:0007669"/>
    <property type="project" value="TreeGrafter"/>
</dbReference>
<evidence type="ECO:0000256" key="5">
    <source>
        <dbReference type="SAM" id="MobiDB-lite"/>
    </source>
</evidence>
<dbReference type="InterPro" id="IPR036322">
    <property type="entry name" value="WD40_repeat_dom_sf"/>
</dbReference>
<name>A0A8T2IMB3_9PIPI</name>
<dbReference type="SMART" id="SM00320">
    <property type="entry name" value="WD40"/>
    <property type="match status" value="2"/>
</dbReference>
<dbReference type="Pfam" id="PF04003">
    <property type="entry name" value="Utp12"/>
    <property type="match status" value="1"/>
</dbReference>
<dbReference type="AlphaFoldDB" id="A0A8T2IMB3"/>
<dbReference type="Pfam" id="PF25172">
    <property type="entry name" value="Beta-prop_WDR3_2nd"/>
    <property type="match status" value="1"/>
</dbReference>
<accession>A0A8T2IMB3</accession>
<dbReference type="InterPro" id="IPR001680">
    <property type="entry name" value="WD40_rpt"/>
</dbReference>
<dbReference type="PROSITE" id="PS50082">
    <property type="entry name" value="WD_REPEATS_2"/>
    <property type="match status" value="3"/>
</dbReference>
<dbReference type="InterPro" id="IPR015943">
    <property type="entry name" value="WD40/YVTN_repeat-like_dom_sf"/>
</dbReference>
<gene>
    <name evidence="7" type="ORF">GDO86_019115</name>
</gene>
<evidence type="ECO:0000259" key="6">
    <source>
        <dbReference type="Pfam" id="PF04003"/>
    </source>
</evidence>
<dbReference type="PANTHER" id="PTHR19853:SF0">
    <property type="entry name" value="WD REPEAT-CONTAINING PROTEIN 3"/>
    <property type="match status" value="1"/>
</dbReference>
<protein>
    <recommendedName>
        <fullName evidence="6">Small-subunit processome Utp12 domain-containing protein</fullName>
    </recommendedName>
</protein>
<evidence type="ECO:0000313" key="7">
    <source>
        <dbReference type="EMBL" id="KAG8431286.1"/>
    </source>
</evidence>
<feature type="repeat" description="WD" evidence="4">
    <location>
        <begin position="75"/>
        <end position="107"/>
    </location>
</feature>
<evidence type="ECO:0000313" key="8">
    <source>
        <dbReference type="Proteomes" id="UP000812440"/>
    </source>
</evidence>
<evidence type="ECO:0000256" key="2">
    <source>
        <dbReference type="ARBA" id="ARBA00022737"/>
    </source>
</evidence>
<comment type="similarity">
    <text evidence="3">Belongs to the WD repeat WDR3/UTP12 family.</text>
</comment>
<dbReference type="OrthoDB" id="407922at2759"/>
<dbReference type="Proteomes" id="UP000812440">
    <property type="component" value="Unassembled WGS sequence"/>
</dbReference>
<sequence>MDISYDSAIIVTGSADRNIKIWGLDFGDCHRSLFAHEDSVMFLHFVPKTHLFFSAGKDRKLKEWDADRFQQVQTLEGHHGEIWCLAISPNGDHVVSSSHDKSLRLWERTREPLILEEEQEMKREAEYEESVARGDQPVVAGEREGETGLAGKKTIETVKATERIMEAIELHREESAKLEEHKELCKVSGKELPFRTHPILQAFGNISPSDYVLDVLKKVKSSELEESLLVLPFSYVPDVLTLFRDYIRQGRDVELICRCLFFLLRIHFGQVTSNQMLLGVIEDLKNCTISRVSEVRDTMGVNMAALQFLKREIEAKEEVQFFADATERFEEKKGKRKRTRSFSSQSSSFPGRHPE</sequence>
<dbReference type="SUPFAM" id="SSF50978">
    <property type="entry name" value="WD40 repeat-like"/>
    <property type="match status" value="1"/>
</dbReference>
<proteinExistence type="inferred from homology"/>
<keyword evidence="2" id="KW-0677">Repeat</keyword>
<feature type="region of interest" description="Disordered" evidence="5">
    <location>
        <begin position="330"/>
        <end position="355"/>
    </location>
</feature>
<dbReference type="InterPro" id="IPR007148">
    <property type="entry name" value="SSU_processome_Utp12"/>
</dbReference>
<dbReference type="Gene3D" id="2.130.10.10">
    <property type="entry name" value="YVTN repeat-like/Quinoprotein amine dehydrogenase"/>
    <property type="match status" value="1"/>
</dbReference>
<dbReference type="FunFam" id="2.130.10.10:FF:000178">
    <property type="entry name" value="WD repeat domain 3"/>
    <property type="match status" value="1"/>
</dbReference>
<feature type="repeat" description="WD" evidence="4">
    <location>
        <begin position="33"/>
        <end position="74"/>
    </location>
</feature>
<keyword evidence="8" id="KW-1185">Reference proteome</keyword>
<dbReference type="EMBL" id="JAACNH010000263">
    <property type="protein sequence ID" value="KAG8431286.1"/>
    <property type="molecule type" value="Genomic_DNA"/>
</dbReference>